<dbReference type="Proteomes" id="UP001595530">
    <property type="component" value="Unassembled WGS sequence"/>
</dbReference>
<organism evidence="2 3">
    <name type="scientific">Undibacterium arcticum</name>
    <dbReference type="NCBI Taxonomy" id="1762892"/>
    <lineage>
        <taxon>Bacteria</taxon>
        <taxon>Pseudomonadati</taxon>
        <taxon>Pseudomonadota</taxon>
        <taxon>Betaproteobacteria</taxon>
        <taxon>Burkholderiales</taxon>
        <taxon>Oxalobacteraceae</taxon>
        <taxon>Undibacterium</taxon>
    </lineage>
</organism>
<keyword evidence="3" id="KW-1185">Reference proteome</keyword>
<dbReference type="RefSeq" id="WP_390324569.1">
    <property type="nucleotide sequence ID" value="NZ_JBHRTP010000061.1"/>
</dbReference>
<sequence>MRPEPLPPHYVPAATPTAAQQPARYLTNNEAAAFLRLSPRTLEKQRVIGGGPRFRKFGRRVMYAIIDLESWADARSFEMTSDPEYTARRAGVR</sequence>
<protein>
    <submittedName>
        <fullName evidence="2">Helix-turn-helix transcriptional regulator</fullName>
    </submittedName>
</protein>
<evidence type="ECO:0000313" key="3">
    <source>
        <dbReference type="Proteomes" id="UP001595530"/>
    </source>
</evidence>
<proteinExistence type="predicted"/>
<gene>
    <name evidence="2" type="ORF">ACFOFO_18715</name>
</gene>
<evidence type="ECO:0000259" key="1">
    <source>
        <dbReference type="Pfam" id="PF12728"/>
    </source>
</evidence>
<dbReference type="InterPro" id="IPR009061">
    <property type="entry name" value="DNA-bd_dom_put_sf"/>
</dbReference>
<accession>A0ABV7F4U7</accession>
<dbReference type="Pfam" id="PF12728">
    <property type="entry name" value="HTH_17"/>
    <property type="match status" value="1"/>
</dbReference>
<comment type="caution">
    <text evidence="2">The sequence shown here is derived from an EMBL/GenBank/DDBJ whole genome shotgun (WGS) entry which is preliminary data.</text>
</comment>
<reference evidence="3" key="1">
    <citation type="journal article" date="2019" name="Int. J. Syst. Evol. Microbiol.">
        <title>The Global Catalogue of Microorganisms (GCM) 10K type strain sequencing project: providing services to taxonomists for standard genome sequencing and annotation.</title>
        <authorList>
            <consortium name="The Broad Institute Genomics Platform"/>
            <consortium name="The Broad Institute Genome Sequencing Center for Infectious Disease"/>
            <person name="Wu L."/>
            <person name="Ma J."/>
        </authorList>
    </citation>
    <scope>NUCLEOTIDE SEQUENCE [LARGE SCALE GENOMIC DNA]</scope>
    <source>
        <strain evidence="3">KCTC 42986</strain>
    </source>
</reference>
<dbReference type="InterPro" id="IPR041657">
    <property type="entry name" value="HTH_17"/>
</dbReference>
<name>A0ABV7F4U7_9BURK</name>
<dbReference type="SUPFAM" id="SSF46955">
    <property type="entry name" value="Putative DNA-binding domain"/>
    <property type="match status" value="1"/>
</dbReference>
<evidence type="ECO:0000313" key="2">
    <source>
        <dbReference type="EMBL" id="MFC3109970.1"/>
    </source>
</evidence>
<dbReference type="EMBL" id="JBHRTP010000061">
    <property type="protein sequence ID" value="MFC3109970.1"/>
    <property type="molecule type" value="Genomic_DNA"/>
</dbReference>
<feature type="domain" description="Helix-turn-helix" evidence="1">
    <location>
        <begin position="25"/>
        <end position="75"/>
    </location>
</feature>